<evidence type="ECO:0000313" key="2">
    <source>
        <dbReference type="Proteomes" id="UP000321938"/>
    </source>
</evidence>
<dbReference type="STRING" id="1123037.GCA_000425305_01663"/>
<name>A0A5C7B9Q2_9FLAO</name>
<dbReference type="AlphaFoldDB" id="A0A5C7B9Q2"/>
<dbReference type="OrthoDB" id="981083at2"/>
<dbReference type="SUPFAM" id="SSF158682">
    <property type="entry name" value="TerB-like"/>
    <property type="match status" value="1"/>
</dbReference>
<organism evidence="1 2">
    <name type="scientific">Psychroserpens burtonensis</name>
    <dbReference type="NCBI Taxonomy" id="49278"/>
    <lineage>
        <taxon>Bacteria</taxon>
        <taxon>Pseudomonadati</taxon>
        <taxon>Bacteroidota</taxon>
        <taxon>Flavobacteriia</taxon>
        <taxon>Flavobacteriales</taxon>
        <taxon>Flavobacteriaceae</taxon>
        <taxon>Psychroserpens</taxon>
    </lineage>
</organism>
<dbReference type="EMBL" id="VOSB01000009">
    <property type="protein sequence ID" value="TXE18127.1"/>
    <property type="molecule type" value="Genomic_DNA"/>
</dbReference>
<reference evidence="1 2" key="1">
    <citation type="submission" date="2019-08" db="EMBL/GenBank/DDBJ databases">
        <title>Genome of Psychroserpens burtonensis ACAM 167.</title>
        <authorList>
            <person name="Bowman J.P."/>
        </authorList>
    </citation>
    <scope>NUCLEOTIDE SEQUENCE [LARGE SCALE GENOMIC DNA]</scope>
    <source>
        <strain evidence="1 2">ACAM 167</strain>
    </source>
</reference>
<proteinExistence type="predicted"/>
<evidence type="ECO:0000313" key="1">
    <source>
        <dbReference type="EMBL" id="TXE18127.1"/>
    </source>
</evidence>
<comment type="caution">
    <text evidence="1">The sequence shown here is derived from an EMBL/GenBank/DDBJ whole genome shotgun (WGS) entry which is preliminary data.</text>
</comment>
<dbReference type="Proteomes" id="UP000321938">
    <property type="component" value="Unassembled WGS sequence"/>
</dbReference>
<protein>
    <submittedName>
        <fullName evidence="1">TerB family tellurite resistance protein</fullName>
    </submittedName>
</protein>
<gene>
    <name evidence="1" type="ORF">ES692_07745</name>
</gene>
<accession>A0A5C7B9Q2</accession>
<sequence length="143" mass="16370">MSFSDLFDSGFKTRNEDHFASIVKVAMDDGIITEEEKAFLDRTARRLEIGENNYAEILKNYKSHPVNPPTSYDNRLERLYDLARMVYVDHIKGDHEEIVLCKIAIGLGFSSKNVKYVVDKALTLVSNGVDLDTFMEEIKTMNQ</sequence>
<dbReference type="CDD" id="cd07177">
    <property type="entry name" value="terB_like"/>
    <property type="match status" value="1"/>
</dbReference>
<keyword evidence="2" id="KW-1185">Reference proteome</keyword>
<dbReference type="Gene3D" id="1.10.3680.10">
    <property type="entry name" value="TerB-like"/>
    <property type="match status" value="1"/>
</dbReference>
<dbReference type="InterPro" id="IPR029024">
    <property type="entry name" value="TerB-like"/>
</dbReference>
<dbReference type="RefSeq" id="WP_028871630.1">
    <property type="nucleotide sequence ID" value="NZ_VOSB01000009.1"/>
</dbReference>